<evidence type="ECO:0000259" key="7">
    <source>
        <dbReference type="PROSITE" id="PS51935"/>
    </source>
</evidence>
<feature type="coiled-coil region" evidence="5">
    <location>
        <begin position="76"/>
        <end position="131"/>
    </location>
</feature>
<dbReference type="InterPro" id="IPR000064">
    <property type="entry name" value="NLP_P60_dom"/>
</dbReference>
<accession>A0A1H1C4M9</accession>
<sequence>MKGTRDRGHKSTGKHARPRAGSRIRPRERMRLDGRPFSPALFVTGLRRLTILGAVVAALLWCMPTGSAAADPQPTLKKLAKRVEKLHEQIGTLTEQYNGERVRLQQAKRAAELAKKKLQASQAELEARRSKASLLAQNVYMSGGLTSPLALATSADPGAFLDQAATTYALQQRQGKQLAEISKAMKAAERARESAKARAAEVTKLVAAIEAKRNKIRELVKQTESRLFQRVMQSTGSAGNRTKVTVPIIGNGKAAQAARWALTQQLKPYIWGAEGPHGFDCSGLVKWAYAKVGISLPHYTGAQWTAGTRIAKEDLRPGDLVFFYQDLHHVGIYIGGGMMVHAPRTGDVIHVTSINNRPFAGAVRIAD</sequence>
<evidence type="ECO:0000256" key="5">
    <source>
        <dbReference type="SAM" id="Coils"/>
    </source>
</evidence>
<dbReference type="EMBL" id="FNKK01000002">
    <property type="protein sequence ID" value="SDQ59177.1"/>
    <property type="molecule type" value="Genomic_DNA"/>
</dbReference>
<keyword evidence="5" id="KW-0175">Coiled coil</keyword>
<gene>
    <name evidence="8" type="ORF">SAMN04489764_1294</name>
</gene>
<evidence type="ECO:0000256" key="1">
    <source>
        <dbReference type="ARBA" id="ARBA00007074"/>
    </source>
</evidence>
<evidence type="ECO:0000256" key="4">
    <source>
        <dbReference type="ARBA" id="ARBA00022807"/>
    </source>
</evidence>
<feature type="coiled-coil region" evidence="5">
    <location>
        <begin position="178"/>
        <end position="226"/>
    </location>
</feature>
<dbReference type="SUPFAM" id="SSF54001">
    <property type="entry name" value="Cysteine proteinases"/>
    <property type="match status" value="1"/>
</dbReference>
<dbReference type="PANTHER" id="PTHR47359">
    <property type="entry name" value="PEPTIDOGLYCAN DL-ENDOPEPTIDASE CWLO"/>
    <property type="match status" value="1"/>
</dbReference>
<dbReference type="GO" id="GO:0006508">
    <property type="term" value="P:proteolysis"/>
    <property type="evidence" value="ECO:0007669"/>
    <property type="project" value="UniProtKB-KW"/>
</dbReference>
<name>A0A1H1C4M9_9ACTN</name>
<comment type="similarity">
    <text evidence="1">Belongs to the peptidase C40 family.</text>
</comment>
<proteinExistence type="inferred from homology"/>
<evidence type="ECO:0000256" key="6">
    <source>
        <dbReference type="SAM" id="MobiDB-lite"/>
    </source>
</evidence>
<dbReference type="PROSITE" id="PS51935">
    <property type="entry name" value="NLPC_P60"/>
    <property type="match status" value="1"/>
</dbReference>
<evidence type="ECO:0000313" key="9">
    <source>
        <dbReference type="Proteomes" id="UP000217103"/>
    </source>
</evidence>
<dbReference type="Proteomes" id="UP000217103">
    <property type="component" value="Unassembled WGS sequence"/>
</dbReference>
<dbReference type="Pfam" id="PF00877">
    <property type="entry name" value="NLPC_P60"/>
    <property type="match status" value="1"/>
</dbReference>
<feature type="compositionally biased region" description="Basic residues" evidence="6">
    <location>
        <begin position="7"/>
        <end position="24"/>
    </location>
</feature>
<dbReference type="PANTHER" id="PTHR47359:SF3">
    <property type="entry name" value="NLP_P60 DOMAIN-CONTAINING PROTEIN-RELATED"/>
    <property type="match status" value="1"/>
</dbReference>
<dbReference type="AlphaFoldDB" id="A0A1H1C4M9"/>
<organism evidence="8 9">
    <name type="scientific">Thermostaphylospora chromogena</name>
    <dbReference type="NCBI Taxonomy" id="35622"/>
    <lineage>
        <taxon>Bacteria</taxon>
        <taxon>Bacillati</taxon>
        <taxon>Actinomycetota</taxon>
        <taxon>Actinomycetes</taxon>
        <taxon>Streptosporangiales</taxon>
        <taxon>Thermomonosporaceae</taxon>
        <taxon>Thermostaphylospora</taxon>
    </lineage>
</organism>
<feature type="region of interest" description="Disordered" evidence="6">
    <location>
        <begin position="1"/>
        <end position="30"/>
    </location>
</feature>
<evidence type="ECO:0000256" key="3">
    <source>
        <dbReference type="ARBA" id="ARBA00022801"/>
    </source>
</evidence>
<reference evidence="8 9" key="1">
    <citation type="submission" date="2016-10" db="EMBL/GenBank/DDBJ databases">
        <authorList>
            <person name="de Groot N.N."/>
        </authorList>
    </citation>
    <scope>NUCLEOTIDE SEQUENCE [LARGE SCALE GENOMIC DNA]</scope>
    <source>
        <strain evidence="8 9">DSM 43794</strain>
    </source>
</reference>
<evidence type="ECO:0000256" key="2">
    <source>
        <dbReference type="ARBA" id="ARBA00022670"/>
    </source>
</evidence>
<keyword evidence="4" id="KW-0788">Thiol protease</keyword>
<dbReference type="GO" id="GO:0008234">
    <property type="term" value="F:cysteine-type peptidase activity"/>
    <property type="evidence" value="ECO:0007669"/>
    <property type="project" value="UniProtKB-KW"/>
</dbReference>
<keyword evidence="2" id="KW-0645">Protease</keyword>
<dbReference type="InterPro" id="IPR038765">
    <property type="entry name" value="Papain-like_cys_pep_sf"/>
</dbReference>
<feature type="domain" description="NlpC/P60" evidence="7">
    <location>
        <begin position="251"/>
        <end position="367"/>
    </location>
</feature>
<keyword evidence="3 8" id="KW-0378">Hydrolase</keyword>
<dbReference type="InterPro" id="IPR051794">
    <property type="entry name" value="PG_Endopeptidase_C40"/>
</dbReference>
<dbReference type="Gene3D" id="3.90.1720.10">
    <property type="entry name" value="endopeptidase domain like (from Nostoc punctiforme)"/>
    <property type="match status" value="1"/>
</dbReference>
<protein>
    <submittedName>
        <fullName evidence="8">Cell wall-associated hydrolase, NlpC family</fullName>
    </submittedName>
</protein>
<keyword evidence="9" id="KW-1185">Reference proteome</keyword>
<evidence type="ECO:0000313" key="8">
    <source>
        <dbReference type="EMBL" id="SDQ59177.1"/>
    </source>
</evidence>